<dbReference type="CDD" id="cd17535">
    <property type="entry name" value="REC_NarL-like"/>
    <property type="match status" value="1"/>
</dbReference>
<dbReference type="RefSeq" id="WP_264732913.1">
    <property type="nucleotide sequence ID" value="NZ_JAPDNR010000001.1"/>
</dbReference>
<evidence type="ECO:0000256" key="2">
    <source>
        <dbReference type="ARBA" id="ARBA00023125"/>
    </source>
</evidence>
<dbReference type="Pfam" id="PF00196">
    <property type="entry name" value="GerE"/>
    <property type="match status" value="1"/>
</dbReference>
<dbReference type="SMART" id="SM00448">
    <property type="entry name" value="REC"/>
    <property type="match status" value="1"/>
</dbReference>
<sequence>MNRTIITRIMLADAQPVFREGIKRVLSDHENTFVIEEAGNIRELGPALATFHPDILILDYNPVYFDSDELNHALAVIPDCRIIIISSQQKKMDILKSLEFNVYCYLTKECRTADIHHAIHAALHGEKYFCTFVVDILLDDRKNPAAAGITAAHLTGREIEIIRLIASGKGNKEMATLLNLSGHTIHTHRRNIMKKLQLHSVAALCNFAMEKGII</sequence>
<comment type="caution">
    <text evidence="6">The sequence shown here is derived from an EMBL/GenBank/DDBJ whole genome shotgun (WGS) entry which is preliminary data.</text>
</comment>
<dbReference type="Gene3D" id="3.40.50.2300">
    <property type="match status" value="1"/>
</dbReference>
<evidence type="ECO:0000313" key="6">
    <source>
        <dbReference type="EMBL" id="MCW3486098.1"/>
    </source>
</evidence>
<dbReference type="PROSITE" id="PS50043">
    <property type="entry name" value="HTH_LUXR_2"/>
    <property type="match status" value="1"/>
</dbReference>
<protein>
    <submittedName>
        <fullName evidence="6">Response regulator transcription factor</fullName>
    </submittedName>
</protein>
<evidence type="ECO:0000256" key="1">
    <source>
        <dbReference type="ARBA" id="ARBA00022553"/>
    </source>
</evidence>
<proteinExistence type="predicted"/>
<dbReference type="InterPro" id="IPR001789">
    <property type="entry name" value="Sig_transdc_resp-reg_receiver"/>
</dbReference>
<dbReference type="PANTHER" id="PTHR45566">
    <property type="entry name" value="HTH-TYPE TRANSCRIPTIONAL REGULATOR YHJB-RELATED"/>
    <property type="match status" value="1"/>
</dbReference>
<evidence type="ECO:0000259" key="4">
    <source>
        <dbReference type="PROSITE" id="PS50043"/>
    </source>
</evidence>
<dbReference type="SUPFAM" id="SSF46894">
    <property type="entry name" value="C-terminal effector domain of the bipartite response regulators"/>
    <property type="match status" value="1"/>
</dbReference>
<keyword evidence="1 3" id="KW-0597">Phosphoprotein</keyword>
<dbReference type="SUPFAM" id="SSF52172">
    <property type="entry name" value="CheY-like"/>
    <property type="match status" value="1"/>
</dbReference>
<dbReference type="PROSITE" id="PS50110">
    <property type="entry name" value="RESPONSE_REGULATORY"/>
    <property type="match status" value="1"/>
</dbReference>
<dbReference type="PANTHER" id="PTHR45566:SF2">
    <property type="entry name" value="NARL SUBFAMILY"/>
    <property type="match status" value="1"/>
</dbReference>
<keyword evidence="7" id="KW-1185">Reference proteome</keyword>
<dbReference type="Proteomes" id="UP001207742">
    <property type="component" value="Unassembled WGS sequence"/>
</dbReference>
<keyword evidence="2" id="KW-0238">DNA-binding</keyword>
<dbReference type="InterPro" id="IPR000792">
    <property type="entry name" value="Tscrpt_reg_LuxR_C"/>
</dbReference>
<dbReference type="InterPro" id="IPR058245">
    <property type="entry name" value="NreC/VraR/RcsB-like_REC"/>
</dbReference>
<dbReference type="InterPro" id="IPR016032">
    <property type="entry name" value="Sig_transdc_resp-reg_C-effctor"/>
</dbReference>
<dbReference type="EMBL" id="JAPDNS010000002">
    <property type="protein sequence ID" value="MCW3486098.1"/>
    <property type="molecule type" value="Genomic_DNA"/>
</dbReference>
<accession>A0ABT3IQ89</accession>
<dbReference type="Pfam" id="PF00072">
    <property type="entry name" value="Response_reg"/>
    <property type="match status" value="1"/>
</dbReference>
<gene>
    <name evidence="6" type="ORF">OL497_19510</name>
</gene>
<dbReference type="CDD" id="cd06170">
    <property type="entry name" value="LuxR_C_like"/>
    <property type="match status" value="1"/>
</dbReference>
<organism evidence="6 7">
    <name type="scientific">Chitinophaga nivalis</name>
    <dbReference type="NCBI Taxonomy" id="2991709"/>
    <lineage>
        <taxon>Bacteria</taxon>
        <taxon>Pseudomonadati</taxon>
        <taxon>Bacteroidota</taxon>
        <taxon>Chitinophagia</taxon>
        <taxon>Chitinophagales</taxon>
        <taxon>Chitinophagaceae</taxon>
        <taxon>Chitinophaga</taxon>
    </lineage>
</organism>
<feature type="modified residue" description="4-aspartylphosphate" evidence="3">
    <location>
        <position position="59"/>
    </location>
</feature>
<evidence type="ECO:0000256" key="3">
    <source>
        <dbReference type="PROSITE-ProRule" id="PRU00169"/>
    </source>
</evidence>
<reference evidence="6 7" key="1">
    <citation type="submission" date="2022-10" db="EMBL/GenBank/DDBJ databases">
        <title>Chitinophaga nivalis PC15 sp. nov., isolated from Pyeongchang county, South Korea.</title>
        <authorList>
            <person name="Trinh H.N."/>
        </authorList>
    </citation>
    <scope>NUCLEOTIDE SEQUENCE [LARGE SCALE GENOMIC DNA]</scope>
    <source>
        <strain evidence="6 7">PC14</strain>
    </source>
</reference>
<dbReference type="SMART" id="SM00421">
    <property type="entry name" value="HTH_LUXR"/>
    <property type="match status" value="1"/>
</dbReference>
<dbReference type="PRINTS" id="PR00038">
    <property type="entry name" value="HTHLUXR"/>
</dbReference>
<evidence type="ECO:0000313" key="7">
    <source>
        <dbReference type="Proteomes" id="UP001207742"/>
    </source>
</evidence>
<feature type="domain" description="HTH luxR-type" evidence="4">
    <location>
        <begin position="147"/>
        <end position="212"/>
    </location>
</feature>
<dbReference type="InterPro" id="IPR051015">
    <property type="entry name" value="EvgA-like"/>
</dbReference>
<name>A0ABT3IQ89_9BACT</name>
<evidence type="ECO:0000259" key="5">
    <source>
        <dbReference type="PROSITE" id="PS50110"/>
    </source>
</evidence>
<feature type="domain" description="Response regulatory" evidence="5">
    <location>
        <begin position="8"/>
        <end position="123"/>
    </location>
</feature>
<dbReference type="InterPro" id="IPR011006">
    <property type="entry name" value="CheY-like_superfamily"/>
</dbReference>